<organism evidence="1 2">
    <name type="scientific">Dendrolimus kikuchii</name>
    <dbReference type="NCBI Taxonomy" id="765133"/>
    <lineage>
        <taxon>Eukaryota</taxon>
        <taxon>Metazoa</taxon>
        <taxon>Ecdysozoa</taxon>
        <taxon>Arthropoda</taxon>
        <taxon>Hexapoda</taxon>
        <taxon>Insecta</taxon>
        <taxon>Pterygota</taxon>
        <taxon>Neoptera</taxon>
        <taxon>Endopterygota</taxon>
        <taxon>Lepidoptera</taxon>
        <taxon>Glossata</taxon>
        <taxon>Ditrysia</taxon>
        <taxon>Bombycoidea</taxon>
        <taxon>Lasiocampidae</taxon>
        <taxon>Dendrolimus</taxon>
    </lineage>
</organism>
<reference evidence="1 2" key="1">
    <citation type="journal article" date="2021" name="Front. Genet.">
        <title>Chromosome-Level Genome Assembly Reveals Significant Gene Expansion in the Toll and IMD Signaling Pathways of Dendrolimus kikuchii.</title>
        <authorList>
            <person name="Zhou J."/>
            <person name="Wu P."/>
            <person name="Xiong Z."/>
            <person name="Liu N."/>
            <person name="Zhao N."/>
            <person name="Ji M."/>
            <person name="Qiu Y."/>
            <person name="Yang B."/>
        </authorList>
    </citation>
    <scope>NUCLEOTIDE SEQUENCE [LARGE SCALE GENOMIC DNA]</scope>
    <source>
        <strain evidence="1">Ann1</strain>
    </source>
</reference>
<protein>
    <submittedName>
        <fullName evidence="1">Uncharacterized protein</fullName>
    </submittedName>
</protein>
<sequence>MGYVSLSMSRPVPSSDTTETHTRFTVASAAINTFLDYLCIHTKLEYVALVSFSSTFEVAVPFTRDFDTIRSKLPLLEEGDKTCIDIALAGVNQLILSEWGNQTPAQIILVTDGTCGVGPIGRNRIIQALPLPASYPVKIHVLPVVSPHETCLQQAMPLYQKIVDMASSAPNLANGTTSRGSIYCPDQLTVPGIVAAMTRLCEQQYQEFWCTLKCGQLEARVQLFPAPQTVINEGLGTTYTLSNQIQVIGFLQQQELGTPIAISKHLVIPQAQVGGNTSTRENYGSKTPTKEGSSTDSSATEEDMSDPSKIPNFCVLLHGALKVEGMAAIVQLGAEWWGALTAWCEASRARRSCLLLSAMRPGAKAAPWLGPLDQLGPPDEANAANPETFPVRSWRSYSGGGSGGAGGGGAGCAWARPHALLADVQKVLRHARKLPDKTQHLYKELNRLRRAAISLGFSELLTCVGSALERERASLPASASPECALQLAHAAAALRDPRTALDIKHTLTPLPANFAVTSMTH</sequence>
<keyword evidence="2" id="KW-1185">Reference proteome</keyword>
<proteinExistence type="predicted"/>
<comment type="caution">
    <text evidence="1">The sequence shown here is derived from an EMBL/GenBank/DDBJ whole genome shotgun (WGS) entry which is preliminary data.</text>
</comment>
<gene>
    <name evidence="1" type="ORF">K1T71_003303</name>
</gene>
<dbReference type="Proteomes" id="UP000824533">
    <property type="component" value="Linkage Group LG05"/>
</dbReference>
<evidence type="ECO:0000313" key="2">
    <source>
        <dbReference type="Proteomes" id="UP000824533"/>
    </source>
</evidence>
<name>A0ACC1DBA9_9NEOP</name>
<accession>A0ACC1DBA9</accession>
<dbReference type="EMBL" id="CM034391">
    <property type="protein sequence ID" value="KAJ0181218.1"/>
    <property type="molecule type" value="Genomic_DNA"/>
</dbReference>
<evidence type="ECO:0000313" key="1">
    <source>
        <dbReference type="EMBL" id="KAJ0181218.1"/>
    </source>
</evidence>